<dbReference type="PANTHER" id="PTHR47723">
    <property type="entry name" value="OS05G0353850 PROTEIN"/>
    <property type="match status" value="1"/>
</dbReference>
<dbReference type="InterPro" id="IPR044730">
    <property type="entry name" value="RNase_H-like_dom_plant"/>
</dbReference>
<evidence type="ECO:0000313" key="3">
    <source>
        <dbReference type="Proteomes" id="UP001054821"/>
    </source>
</evidence>
<dbReference type="AlphaFoldDB" id="A0AAD4V880"/>
<accession>A0AAD4V880</accession>
<evidence type="ECO:0000259" key="1">
    <source>
        <dbReference type="Pfam" id="PF13456"/>
    </source>
</evidence>
<evidence type="ECO:0000313" key="2">
    <source>
        <dbReference type="EMBL" id="KAI5319187.1"/>
    </source>
</evidence>
<reference evidence="2 3" key="1">
    <citation type="journal article" date="2022" name="G3 (Bethesda)">
        <title>Whole-genome sequence and methylome profiling of the almond [Prunus dulcis (Mill.) D.A. Webb] cultivar 'Nonpareil'.</title>
        <authorList>
            <person name="D'Amico-Willman K.M."/>
            <person name="Ouma W.Z."/>
            <person name="Meulia T."/>
            <person name="Sideli G.M."/>
            <person name="Gradziel T.M."/>
            <person name="Fresnedo-Ramirez J."/>
        </authorList>
    </citation>
    <scope>NUCLEOTIDE SEQUENCE [LARGE SCALE GENOMIC DNA]</scope>
    <source>
        <strain evidence="2">Clone GOH B32 T37-40</strain>
    </source>
</reference>
<organism evidence="2 3">
    <name type="scientific">Prunus dulcis</name>
    <name type="common">Almond</name>
    <name type="synonym">Amygdalus dulcis</name>
    <dbReference type="NCBI Taxonomy" id="3755"/>
    <lineage>
        <taxon>Eukaryota</taxon>
        <taxon>Viridiplantae</taxon>
        <taxon>Streptophyta</taxon>
        <taxon>Embryophyta</taxon>
        <taxon>Tracheophyta</taxon>
        <taxon>Spermatophyta</taxon>
        <taxon>Magnoliopsida</taxon>
        <taxon>eudicotyledons</taxon>
        <taxon>Gunneridae</taxon>
        <taxon>Pentapetalae</taxon>
        <taxon>rosids</taxon>
        <taxon>fabids</taxon>
        <taxon>Rosales</taxon>
        <taxon>Rosaceae</taxon>
        <taxon>Amygdaloideae</taxon>
        <taxon>Amygdaleae</taxon>
        <taxon>Prunus</taxon>
    </lineage>
</organism>
<dbReference type="CDD" id="cd06222">
    <property type="entry name" value="RNase_H_like"/>
    <property type="match status" value="1"/>
</dbReference>
<dbReference type="SUPFAM" id="SSF53098">
    <property type="entry name" value="Ribonuclease H-like"/>
    <property type="match status" value="1"/>
</dbReference>
<dbReference type="PANTHER" id="PTHR47723:SF23">
    <property type="entry name" value="REVERSE TRANSCRIPTASE-LIKE PROTEIN"/>
    <property type="match status" value="1"/>
</dbReference>
<dbReference type="EMBL" id="JAJFAZ020000007">
    <property type="protein sequence ID" value="KAI5319187.1"/>
    <property type="molecule type" value="Genomic_DNA"/>
</dbReference>
<dbReference type="Pfam" id="PF13456">
    <property type="entry name" value="RVT_3"/>
    <property type="match status" value="1"/>
</dbReference>
<protein>
    <recommendedName>
        <fullName evidence="1">RNase H type-1 domain-containing protein</fullName>
    </recommendedName>
</protein>
<proteinExistence type="predicted"/>
<dbReference type="GO" id="GO:0003676">
    <property type="term" value="F:nucleic acid binding"/>
    <property type="evidence" value="ECO:0007669"/>
    <property type="project" value="InterPro"/>
</dbReference>
<gene>
    <name evidence="2" type="ORF">L3X38_038895</name>
</gene>
<keyword evidence="3" id="KW-1185">Reference proteome</keyword>
<comment type="caution">
    <text evidence="2">The sequence shown here is derived from an EMBL/GenBank/DDBJ whole genome shotgun (WGS) entry which is preliminary data.</text>
</comment>
<dbReference type="InterPro" id="IPR002156">
    <property type="entry name" value="RNaseH_domain"/>
</dbReference>
<dbReference type="InterPro" id="IPR012337">
    <property type="entry name" value="RNaseH-like_sf"/>
</dbReference>
<name>A0AAD4V880_PRUDU</name>
<dbReference type="InterPro" id="IPR036397">
    <property type="entry name" value="RNaseH_sf"/>
</dbReference>
<dbReference type="InterPro" id="IPR053151">
    <property type="entry name" value="RNase_H-like"/>
</dbReference>
<dbReference type="Proteomes" id="UP001054821">
    <property type="component" value="Chromosome 7"/>
</dbReference>
<dbReference type="GO" id="GO:0004523">
    <property type="term" value="F:RNA-DNA hybrid ribonuclease activity"/>
    <property type="evidence" value="ECO:0007669"/>
    <property type="project" value="InterPro"/>
</dbReference>
<dbReference type="Gene3D" id="3.30.420.10">
    <property type="entry name" value="Ribonuclease H-like superfamily/Ribonuclease H"/>
    <property type="match status" value="1"/>
</dbReference>
<feature type="domain" description="RNase H type-1" evidence="1">
    <location>
        <begin position="169"/>
        <end position="238"/>
    </location>
</feature>
<sequence>MSTKRVEEGHIKGIKLAMRSPVLSHLFFADDSIFFVQAEERNCTRLKRSGSWNLDSVASYLNWKQKDESFQYQWGPQGTMIELSGPGLLMDWSTIDPAMVIENVLRAQMEFTEIRRVPSDEVAVNNILNVNPASWNAPSGDFVKINVDEGWIGDTLNGGIGVVIRNTDGLALSANLGFRDVIVETDSKLLINGINGDFRNKVWSIMPLLEELHRIYGSMHEVRWSWVHRDLNRAAHEAVMIGVRAMVEVESWVSRPPLSLVQVMVSDGLPCPP</sequence>